<dbReference type="HOGENOM" id="CLU_924948_0_0_1"/>
<feature type="region of interest" description="Disordered" evidence="1">
    <location>
        <begin position="249"/>
        <end position="301"/>
    </location>
</feature>
<dbReference type="EMBL" id="EQ962654">
    <property type="protein sequence ID" value="EED19870.1"/>
    <property type="molecule type" value="Genomic_DNA"/>
</dbReference>
<feature type="region of interest" description="Disordered" evidence="1">
    <location>
        <begin position="133"/>
        <end position="172"/>
    </location>
</feature>
<feature type="compositionally biased region" description="Polar residues" evidence="1">
    <location>
        <begin position="136"/>
        <end position="162"/>
    </location>
</feature>
<accession>B8M7Z1</accession>
<evidence type="ECO:0000256" key="1">
    <source>
        <dbReference type="SAM" id="MobiDB-lite"/>
    </source>
</evidence>
<organism evidence="2 3">
    <name type="scientific">Talaromyces stipitatus (strain ATCC 10500 / CBS 375.48 / QM 6759 / NRRL 1006)</name>
    <name type="common">Penicillium stipitatum</name>
    <dbReference type="NCBI Taxonomy" id="441959"/>
    <lineage>
        <taxon>Eukaryota</taxon>
        <taxon>Fungi</taxon>
        <taxon>Dikarya</taxon>
        <taxon>Ascomycota</taxon>
        <taxon>Pezizomycotina</taxon>
        <taxon>Eurotiomycetes</taxon>
        <taxon>Eurotiomycetidae</taxon>
        <taxon>Eurotiales</taxon>
        <taxon>Trichocomaceae</taxon>
        <taxon>Talaromyces</taxon>
        <taxon>Talaromyces sect. Talaromyces</taxon>
    </lineage>
</organism>
<dbReference type="VEuPathDB" id="FungiDB:TSTA_031300"/>
<reference evidence="3" key="1">
    <citation type="journal article" date="2015" name="Genome Announc.">
        <title>Genome sequence of the AIDS-associated pathogen Penicillium marneffei (ATCC18224) and its near taxonomic relative Talaromyces stipitatus (ATCC10500).</title>
        <authorList>
            <person name="Nierman W.C."/>
            <person name="Fedorova-Abrams N.D."/>
            <person name="Andrianopoulos A."/>
        </authorList>
    </citation>
    <scope>NUCLEOTIDE SEQUENCE [LARGE SCALE GENOMIC DNA]</scope>
    <source>
        <strain evidence="3">ATCC 10500 / CBS 375.48 / QM 6759 / NRRL 1006</strain>
    </source>
</reference>
<gene>
    <name evidence="2" type="ORF">TSTA_031300</name>
</gene>
<keyword evidence="3" id="KW-1185">Reference proteome</keyword>
<protein>
    <submittedName>
        <fullName evidence="2">Uncharacterized protein</fullName>
    </submittedName>
</protein>
<evidence type="ECO:0000313" key="2">
    <source>
        <dbReference type="EMBL" id="EED19870.1"/>
    </source>
</evidence>
<proteinExistence type="predicted"/>
<evidence type="ECO:0000313" key="3">
    <source>
        <dbReference type="Proteomes" id="UP000001745"/>
    </source>
</evidence>
<sequence length="301" mass="34028">MLRTPPTQISLSEYEVLQTIQSIYIQKAMSLSLKYYGTEGEGEAEYYYDSSCTSPSTEYTTSEYDKLACEVVKHYHDAKIYLNSLTPGSRGVALSDSDLSLSDYPAQLRAILSTRTVGRIERDDSEEIYENATEIPESTQASSTPLMEPSAETSPPATTIHSPRSPDPTPRARRVSRVHRSGHHGIVPVLQVQVPYFHERISDMLLSDYMAEWQSGPPGNLRDTYSRLPLRRDQQSNWGRYVLGQLSKDTSRNTEVQSAENWQDENICPTTHPRSRKSLLLEVIDQNDEERDDEESQSGAE</sequence>
<feature type="compositionally biased region" description="Acidic residues" evidence="1">
    <location>
        <begin position="285"/>
        <end position="301"/>
    </location>
</feature>
<dbReference type="AlphaFoldDB" id="B8M7Z1"/>
<dbReference type="OrthoDB" id="4522402at2759"/>
<dbReference type="GeneID" id="8107741"/>
<dbReference type="InParanoid" id="B8M7Z1"/>
<name>B8M7Z1_TALSN</name>
<dbReference type="Proteomes" id="UP000001745">
    <property type="component" value="Unassembled WGS sequence"/>
</dbReference>
<dbReference type="RefSeq" id="XP_002480304.1">
    <property type="nucleotide sequence ID" value="XM_002480259.1"/>
</dbReference>